<name>B9KYL0_THERP</name>
<evidence type="ECO:0000313" key="2">
    <source>
        <dbReference type="EMBL" id="ACM04470.1"/>
    </source>
</evidence>
<dbReference type="Proteomes" id="UP000000447">
    <property type="component" value="Chromosome"/>
</dbReference>
<dbReference type="KEGG" id="tro:trd_0556"/>
<keyword evidence="3" id="KW-1185">Reference proteome</keyword>
<dbReference type="RefSeq" id="WP_012641960.1">
    <property type="nucleotide sequence ID" value="NC_011959.1"/>
</dbReference>
<evidence type="ECO:0000313" key="3">
    <source>
        <dbReference type="Proteomes" id="UP000000447"/>
    </source>
</evidence>
<proteinExistence type="predicted"/>
<sequence>MSGRAGQKDERSEQHPVGTLFLTLLMLIVIVGIWLTVYFDMLGRG</sequence>
<dbReference type="AlphaFoldDB" id="B9KYL0"/>
<organism evidence="2 3">
    <name type="scientific">Thermomicrobium roseum (strain ATCC 27502 / DSM 5159 / P-2)</name>
    <dbReference type="NCBI Taxonomy" id="309801"/>
    <lineage>
        <taxon>Bacteria</taxon>
        <taxon>Pseudomonadati</taxon>
        <taxon>Thermomicrobiota</taxon>
        <taxon>Thermomicrobia</taxon>
        <taxon>Thermomicrobiales</taxon>
        <taxon>Thermomicrobiaceae</taxon>
        <taxon>Thermomicrobium</taxon>
    </lineage>
</organism>
<dbReference type="HOGENOM" id="CLU_3206374_0_0_0"/>
<keyword evidence="1" id="KW-1133">Transmembrane helix</keyword>
<protein>
    <recommendedName>
        <fullName evidence="4">Cytochrome c oxidase subunit 2A</fullName>
    </recommendedName>
</protein>
<feature type="transmembrane region" description="Helical" evidence="1">
    <location>
        <begin position="20"/>
        <end position="39"/>
    </location>
</feature>
<dbReference type="EMBL" id="CP001275">
    <property type="protein sequence ID" value="ACM04470.1"/>
    <property type="molecule type" value="Genomic_DNA"/>
</dbReference>
<reference evidence="2 3" key="1">
    <citation type="journal article" date="2009" name="PLoS ONE">
        <title>Complete genome sequence of the aerobic CO-oxidizing thermophile Thermomicrobium roseum.</title>
        <authorList>
            <person name="Wu D."/>
            <person name="Raymond J."/>
            <person name="Wu M."/>
            <person name="Chatterji S."/>
            <person name="Ren Q."/>
            <person name="Graham J.E."/>
            <person name="Bryant D.A."/>
            <person name="Robb F."/>
            <person name="Colman A."/>
            <person name="Tallon L.J."/>
            <person name="Badger J.H."/>
            <person name="Madupu R."/>
            <person name="Ward N.L."/>
            <person name="Eisen J.A."/>
        </authorList>
    </citation>
    <scope>NUCLEOTIDE SEQUENCE [LARGE SCALE GENOMIC DNA]</scope>
    <source>
        <strain evidence="3">ATCC 27502 / DSM 5159 / P-2</strain>
    </source>
</reference>
<keyword evidence="1" id="KW-0812">Transmembrane</keyword>
<evidence type="ECO:0008006" key="4">
    <source>
        <dbReference type="Google" id="ProtNLM"/>
    </source>
</evidence>
<gene>
    <name evidence="2" type="ordered locus">trd_0556</name>
</gene>
<evidence type="ECO:0000256" key="1">
    <source>
        <dbReference type="SAM" id="Phobius"/>
    </source>
</evidence>
<keyword evidence="1" id="KW-0472">Membrane</keyword>
<accession>B9KYL0</accession>